<gene>
    <name evidence="1" type="ORF">Tco_0682811</name>
</gene>
<dbReference type="EMBL" id="BQNB010009776">
    <property type="protein sequence ID" value="GJS68246.1"/>
    <property type="molecule type" value="Genomic_DNA"/>
</dbReference>
<dbReference type="Proteomes" id="UP001151760">
    <property type="component" value="Unassembled WGS sequence"/>
</dbReference>
<accession>A0ABQ4XSU0</accession>
<comment type="caution">
    <text evidence="1">The sequence shown here is derived from an EMBL/GenBank/DDBJ whole genome shotgun (WGS) entry which is preliminary data.</text>
</comment>
<protein>
    <submittedName>
        <fullName evidence="1">Uncharacterized protein</fullName>
    </submittedName>
</protein>
<proteinExistence type="predicted"/>
<reference evidence="1" key="2">
    <citation type="submission" date="2022-01" db="EMBL/GenBank/DDBJ databases">
        <authorList>
            <person name="Yamashiro T."/>
            <person name="Shiraishi A."/>
            <person name="Satake H."/>
            <person name="Nakayama K."/>
        </authorList>
    </citation>
    <scope>NUCLEOTIDE SEQUENCE</scope>
</reference>
<name>A0ABQ4XSU0_9ASTR</name>
<reference evidence="1" key="1">
    <citation type="journal article" date="2022" name="Int. J. Mol. Sci.">
        <title>Draft Genome of Tanacetum Coccineum: Genomic Comparison of Closely Related Tanacetum-Family Plants.</title>
        <authorList>
            <person name="Yamashiro T."/>
            <person name="Shiraishi A."/>
            <person name="Nakayama K."/>
            <person name="Satake H."/>
        </authorList>
    </citation>
    <scope>NUCLEOTIDE SEQUENCE</scope>
</reference>
<evidence type="ECO:0000313" key="2">
    <source>
        <dbReference type="Proteomes" id="UP001151760"/>
    </source>
</evidence>
<organism evidence="1 2">
    <name type="scientific">Tanacetum coccineum</name>
    <dbReference type="NCBI Taxonomy" id="301880"/>
    <lineage>
        <taxon>Eukaryota</taxon>
        <taxon>Viridiplantae</taxon>
        <taxon>Streptophyta</taxon>
        <taxon>Embryophyta</taxon>
        <taxon>Tracheophyta</taxon>
        <taxon>Spermatophyta</taxon>
        <taxon>Magnoliopsida</taxon>
        <taxon>eudicotyledons</taxon>
        <taxon>Gunneridae</taxon>
        <taxon>Pentapetalae</taxon>
        <taxon>asterids</taxon>
        <taxon>campanulids</taxon>
        <taxon>Asterales</taxon>
        <taxon>Asteraceae</taxon>
        <taxon>Asteroideae</taxon>
        <taxon>Anthemideae</taxon>
        <taxon>Anthemidinae</taxon>
        <taxon>Tanacetum</taxon>
    </lineage>
</organism>
<sequence>MAKEEIDDDAGDSLEVVKNQKLYVIAETNDERQMSPDARLLLEFKKGSKDSLDSDKTLSTHRLETVVDEGDEDDALKFIVLVHEKKNIAKGKETHIPKPTSSLRTELS</sequence>
<keyword evidence="2" id="KW-1185">Reference proteome</keyword>
<evidence type="ECO:0000313" key="1">
    <source>
        <dbReference type="EMBL" id="GJS68246.1"/>
    </source>
</evidence>